<evidence type="ECO:0000313" key="3">
    <source>
        <dbReference type="EMBL" id="KAG7191684.1"/>
    </source>
</evidence>
<comment type="caution">
    <text evidence="3">The sequence shown here is derived from an EMBL/GenBank/DDBJ whole genome shotgun (WGS) entry which is preliminary data.</text>
</comment>
<sequence>MSPIPNSRKRSLRRNVLLNSHLSIYHALTNPELDTAPHDPVLGGNDHDPEISRLAVPNPLVTTTEQQPDSVVDDGVELNTTMLLLPLIGKHIAPAVSPSSSPVSFPISLDVTPPPGNSPVIPPEYSLINEGLWQAIEESIKLKKVSSSILSSTTASDKDVSRLQMLQQVQRLPLYRHGDDYSVNPLFASSMVMVELNLQNVLGGTAASGVSIRLPTSGIPEQGGDSGQSPPLNSPLTPHVMVFETDEEDGNDGEDLDVELVNHGDCGASTTTTFIMPKMLLSTNNSSNESSNVNASKGVSNGRFNVVLVSLAYLEETAQLLKSLGVLKKANSKLNIYHINLMSWKHDDSLVRKANMVILVNDGSPGFVYFLSQVFSPIHNNNILPKLTIINMMTTNYFVNLLDLIQFWKPYQMWKTTSLNSDRILACLEACITRELSANATDDAADDDSILFGSGNSNIPEATSVSICSSMVYSQGLQLSKSSPPSSKPNYKHLEHQMKSEMITCSHYSDPLQLSSKVQLVCSLLGKLSAEYSNEKSIINDDDNNDDDNSLWMIYSFTVGMGLGIGLATSAATILGYLLSDPKGTITESPVTIGTTEKPPSSTNTNPILDIPVLRELLGFFTNSNWNYWFQMFSSDLRVVSSLVMECVGGGIMKVCNLILMF</sequence>
<dbReference type="EMBL" id="JAHMUF010000024">
    <property type="protein sequence ID" value="KAG7191684.1"/>
    <property type="molecule type" value="Genomic_DNA"/>
</dbReference>
<keyword evidence="2" id="KW-0472">Membrane</keyword>
<proteinExistence type="predicted"/>
<protein>
    <submittedName>
        <fullName evidence="3">Uncharacterized protein</fullName>
    </submittedName>
</protein>
<evidence type="ECO:0000313" key="4">
    <source>
        <dbReference type="Proteomes" id="UP000790833"/>
    </source>
</evidence>
<accession>A0A9P7V5T3</accession>
<reference evidence="3" key="1">
    <citation type="submission" date="2021-03" db="EMBL/GenBank/DDBJ databases">
        <authorList>
            <person name="Palmer J.M."/>
        </authorList>
    </citation>
    <scope>NUCLEOTIDE SEQUENCE</scope>
    <source>
        <strain evidence="3">ARV_011</strain>
    </source>
</reference>
<keyword evidence="4" id="KW-1185">Reference proteome</keyword>
<dbReference type="GeneID" id="66116194"/>
<dbReference type="RefSeq" id="XP_043047236.1">
    <property type="nucleotide sequence ID" value="XM_043193567.1"/>
</dbReference>
<dbReference type="AlphaFoldDB" id="A0A9P7V5T3"/>
<keyword evidence="2" id="KW-0812">Transmembrane</keyword>
<dbReference type="OrthoDB" id="3989662at2759"/>
<gene>
    <name evidence="3" type="ORF">KQ657_002820</name>
</gene>
<evidence type="ECO:0000256" key="1">
    <source>
        <dbReference type="SAM" id="MobiDB-lite"/>
    </source>
</evidence>
<dbReference type="Proteomes" id="UP000790833">
    <property type="component" value="Unassembled WGS sequence"/>
</dbReference>
<evidence type="ECO:0000256" key="2">
    <source>
        <dbReference type="SAM" id="Phobius"/>
    </source>
</evidence>
<feature type="region of interest" description="Disordered" evidence="1">
    <location>
        <begin position="213"/>
        <end position="234"/>
    </location>
</feature>
<feature type="transmembrane region" description="Helical" evidence="2">
    <location>
        <begin position="552"/>
        <end position="579"/>
    </location>
</feature>
<organism evidence="3 4">
    <name type="scientific">Scheffersomyces spartinae</name>
    <dbReference type="NCBI Taxonomy" id="45513"/>
    <lineage>
        <taxon>Eukaryota</taxon>
        <taxon>Fungi</taxon>
        <taxon>Dikarya</taxon>
        <taxon>Ascomycota</taxon>
        <taxon>Saccharomycotina</taxon>
        <taxon>Pichiomycetes</taxon>
        <taxon>Debaryomycetaceae</taxon>
        <taxon>Scheffersomyces</taxon>
    </lineage>
</organism>
<name>A0A9P7V5T3_9ASCO</name>
<keyword evidence="2" id="KW-1133">Transmembrane helix</keyword>